<dbReference type="InterPro" id="IPR041412">
    <property type="entry name" value="Xrn1_helical"/>
</dbReference>
<reference evidence="8" key="1">
    <citation type="submission" date="2024-02" db="EMBL/GenBank/DDBJ databases">
        <authorList>
            <consortium name="ELIXIR-Norway"/>
            <consortium name="Elixir Norway"/>
        </authorList>
    </citation>
    <scope>NUCLEOTIDE SEQUENCE</scope>
</reference>
<feature type="transmembrane region" description="Helical" evidence="5">
    <location>
        <begin position="153"/>
        <end position="175"/>
    </location>
</feature>
<dbReference type="PANTHER" id="PTHR12341:SF41">
    <property type="entry name" value="5'-3' EXORIBONUCLEASE 2"/>
    <property type="match status" value="1"/>
</dbReference>
<evidence type="ECO:0000256" key="4">
    <source>
        <dbReference type="SAM" id="MobiDB-lite"/>
    </source>
</evidence>
<accession>A0ABP0V9V6</accession>
<feature type="compositionally biased region" description="Polar residues" evidence="4">
    <location>
        <begin position="258"/>
        <end position="274"/>
    </location>
</feature>
<keyword evidence="3" id="KW-0269">Exonuclease</keyword>
<protein>
    <submittedName>
        <fullName evidence="8">Uncharacterized protein</fullName>
    </submittedName>
</protein>
<proteinExistence type="predicted"/>
<evidence type="ECO:0000313" key="9">
    <source>
        <dbReference type="Proteomes" id="UP001497444"/>
    </source>
</evidence>
<evidence type="ECO:0000259" key="6">
    <source>
        <dbReference type="Pfam" id="PF03159"/>
    </source>
</evidence>
<evidence type="ECO:0000256" key="3">
    <source>
        <dbReference type="ARBA" id="ARBA00022839"/>
    </source>
</evidence>
<keyword evidence="5" id="KW-0472">Membrane</keyword>
<evidence type="ECO:0000256" key="5">
    <source>
        <dbReference type="SAM" id="Phobius"/>
    </source>
</evidence>
<evidence type="ECO:0000313" key="8">
    <source>
        <dbReference type="EMBL" id="CAK9250723.1"/>
    </source>
</evidence>
<feature type="domain" description="Xrn1 N-terminal" evidence="6">
    <location>
        <begin position="1"/>
        <end position="246"/>
    </location>
</feature>
<feature type="domain" description="Xrn1 helical" evidence="7">
    <location>
        <begin position="273"/>
        <end position="337"/>
    </location>
</feature>
<dbReference type="Pfam" id="PF03159">
    <property type="entry name" value="XRN_N"/>
    <property type="match status" value="1"/>
</dbReference>
<dbReference type="PANTHER" id="PTHR12341">
    <property type="entry name" value="5'-&gt;3' EXORIBONUCLEASE"/>
    <property type="match status" value="1"/>
</dbReference>
<dbReference type="EMBL" id="CAXAQS010000230">
    <property type="protein sequence ID" value="CAK9250723.1"/>
    <property type="molecule type" value="Genomic_DNA"/>
</dbReference>
<keyword evidence="1" id="KW-0540">Nuclease</keyword>
<dbReference type="Gene3D" id="3.40.50.12390">
    <property type="match status" value="2"/>
</dbReference>
<dbReference type="CDD" id="cd18673">
    <property type="entry name" value="PIN_XRN1-2-like"/>
    <property type="match status" value="1"/>
</dbReference>
<evidence type="ECO:0000256" key="1">
    <source>
        <dbReference type="ARBA" id="ARBA00022722"/>
    </source>
</evidence>
<gene>
    <name evidence="8" type="ORF">CSSPJE1EN1_LOCUS26101</name>
</gene>
<keyword evidence="9" id="KW-1185">Reference proteome</keyword>
<name>A0ABP0V9V6_9BRYO</name>
<keyword evidence="5" id="KW-1133">Transmembrane helix</keyword>
<feature type="region of interest" description="Disordered" evidence="4">
    <location>
        <begin position="251"/>
        <end position="274"/>
    </location>
</feature>
<comment type="caution">
    <text evidence="8">The sequence shown here is derived from an EMBL/GenBank/DDBJ whole genome shotgun (WGS) entry which is preliminary data.</text>
</comment>
<dbReference type="InterPro" id="IPR004859">
    <property type="entry name" value="Xrn1_N"/>
</dbReference>
<feature type="region of interest" description="Disordered" evidence="4">
    <location>
        <begin position="311"/>
        <end position="349"/>
    </location>
</feature>
<keyword evidence="5" id="KW-0812">Transmembrane</keyword>
<evidence type="ECO:0000259" key="7">
    <source>
        <dbReference type="Pfam" id="PF17846"/>
    </source>
</evidence>
<dbReference type="Pfam" id="PF17846">
    <property type="entry name" value="XRN_M"/>
    <property type="match status" value="1"/>
</dbReference>
<dbReference type="InterPro" id="IPR027073">
    <property type="entry name" value="5_3_exoribonuclease"/>
</dbReference>
<feature type="compositionally biased region" description="Low complexity" evidence="4">
    <location>
        <begin position="320"/>
        <end position="336"/>
    </location>
</feature>
<keyword evidence="2" id="KW-0378">Hydrolase</keyword>
<sequence>MGVPAFYRWLSEKYPKIVADMLEQRAHYVDGVEIPLNLNEPNPNGIEYDNLYIDMNGLIHPCSHPEDRETPSSEFEMYVNVTKYVDRIFACVRPRRLLYLAIDGVAPRAKMNQQRSRRSTSFVLLNLFKRLLKENSGGGSEWDSNVITPGTEFMYRLSVGVFMASSTIILILVFYCDQAWRRIKVVFSDASEPGEGEHKIMRFIRSQRCQPDYDPNQRHILHGLDADLIMLALATHEPLFTILREKVTFGKKDRDSHGSTSQSQRLLDGQTGSQSDYLTSPGGVVNLSQAGAILNTVGKIEDIIFQRRKAAEQSKERRMSNSNSINRNSYDNNNSNTGISAAAVHKKEI</sequence>
<dbReference type="Proteomes" id="UP001497444">
    <property type="component" value="Unassembled WGS sequence"/>
</dbReference>
<organism evidence="8 9">
    <name type="scientific">Sphagnum jensenii</name>
    <dbReference type="NCBI Taxonomy" id="128206"/>
    <lineage>
        <taxon>Eukaryota</taxon>
        <taxon>Viridiplantae</taxon>
        <taxon>Streptophyta</taxon>
        <taxon>Embryophyta</taxon>
        <taxon>Bryophyta</taxon>
        <taxon>Sphagnophytina</taxon>
        <taxon>Sphagnopsida</taxon>
        <taxon>Sphagnales</taxon>
        <taxon>Sphagnaceae</taxon>
        <taxon>Sphagnum</taxon>
    </lineage>
</organism>
<evidence type="ECO:0000256" key="2">
    <source>
        <dbReference type="ARBA" id="ARBA00022801"/>
    </source>
</evidence>